<comment type="caution">
    <text evidence="1">The sequence shown here is derived from an EMBL/GenBank/DDBJ whole genome shotgun (WGS) entry which is preliminary data.</text>
</comment>
<protein>
    <submittedName>
        <fullName evidence="1">Uncharacterized protein</fullName>
    </submittedName>
</protein>
<evidence type="ECO:0000313" key="1">
    <source>
        <dbReference type="EMBL" id="HJB90710.1"/>
    </source>
</evidence>
<dbReference type="EMBL" id="DWXE01000015">
    <property type="protein sequence ID" value="HJB90710.1"/>
    <property type="molecule type" value="Genomic_DNA"/>
</dbReference>
<dbReference type="Proteomes" id="UP000886883">
    <property type="component" value="Unassembled WGS sequence"/>
</dbReference>
<gene>
    <name evidence="1" type="ORF">H9763_04490</name>
</gene>
<organism evidence="1 2">
    <name type="scientific">Candidatus Eisenbergiella merdigallinarum</name>
    <dbReference type="NCBI Taxonomy" id="2838552"/>
    <lineage>
        <taxon>Bacteria</taxon>
        <taxon>Bacillati</taxon>
        <taxon>Bacillota</taxon>
        <taxon>Clostridia</taxon>
        <taxon>Lachnospirales</taxon>
        <taxon>Lachnospiraceae</taxon>
        <taxon>Eisenbergiella</taxon>
    </lineage>
</organism>
<accession>A0A9D2SC95</accession>
<proteinExistence type="predicted"/>
<reference evidence="1" key="1">
    <citation type="journal article" date="2021" name="PeerJ">
        <title>Extensive microbial diversity within the chicken gut microbiome revealed by metagenomics and culture.</title>
        <authorList>
            <person name="Gilroy R."/>
            <person name="Ravi A."/>
            <person name="Getino M."/>
            <person name="Pursley I."/>
            <person name="Horton D.L."/>
            <person name="Alikhan N.F."/>
            <person name="Baker D."/>
            <person name="Gharbi K."/>
            <person name="Hall N."/>
            <person name="Watson M."/>
            <person name="Adriaenssens E.M."/>
            <person name="Foster-Nyarko E."/>
            <person name="Jarju S."/>
            <person name="Secka A."/>
            <person name="Antonio M."/>
            <person name="Oren A."/>
            <person name="Chaudhuri R.R."/>
            <person name="La Ragione R."/>
            <person name="Hildebrand F."/>
            <person name="Pallen M.J."/>
        </authorList>
    </citation>
    <scope>NUCLEOTIDE SEQUENCE</scope>
    <source>
        <strain evidence="1">USAMLcec3-2134</strain>
    </source>
</reference>
<sequence length="82" mass="9295">MRNWTEGQKELSGVICNGCGRALKVEGGILKEGCFEGKQVFGYFSSMDGQEHRFDLCEECYQKMIARFLVPVTKRELPELDG</sequence>
<name>A0A9D2SC95_9FIRM</name>
<evidence type="ECO:0000313" key="2">
    <source>
        <dbReference type="Proteomes" id="UP000886883"/>
    </source>
</evidence>
<dbReference type="AlphaFoldDB" id="A0A9D2SC95"/>
<reference evidence="1" key="2">
    <citation type="submission" date="2021-04" db="EMBL/GenBank/DDBJ databases">
        <authorList>
            <person name="Gilroy R."/>
        </authorList>
    </citation>
    <scope>NUCLEOTIDE SEQUENCE</scope>
    <source>
        <strain evidence="1">USAMLcec3-2134</strain>
    </source>
</reference>